<name>S6B383_BABBO</name>
<reference evidence="1" key="1">
    <citation type="journal article" date="2014" name="BMC Genomics">
        <title>The Babesia bovis gene and promoter model: an update from full-length EST analysis.</title>
        <authorList>
            <person name="Yamagishi J."/>
            <person name="Wakaguri H."/>
            <person name="Yokoyama N."/>
            <person name="Yamashita R."/>
            <person name="Suzuki Y."/>
            <person name="Xuan X."/>
            <person name="Igarashi I."/>
        </authorList>
    </citation>
    <scope>NUCLEOTIDE SEQUENCE</scope>
    <source>
        <strain evidence="1">Texas</strain>
    </source>
</reference>
<protein>
    <submittedName>
        <fullName evidence="1">Uncharacterized protein</fullName>
    </submittedName>
</protein>
<dbReference type="EMBL" id="AK442079">
    <property type="protein sequence ID" value="BAN65873.1"/>
    <property type="molecule type" value="mRNA"/>
</dbReference>
<evidence type="ECO:0000313" key="1">
    <source>
        <dbReference type="EMBL" id="BAN65873.1"/>
    </source>
</evidence>
<proteinExistence type="evidence at transcript level"/>
<organism evidence="1">
    <name type="scientific">Babesia bovis</name>
    <dbReference type="NCBI Taxonomy" id="5865"/>
    <lineage>
        <taxon>Eukaryota</taxon>
        <taxon>Sar</taxon>
        <taxon>Alveolata</taxon>
        <taxon>Apicomplexa</taxon>
        <taxon>Aconoidasida</taxon>
        <taxon>Piroplasmida</taxon>
        <taxon>Babesiidae</taxon>
        <taxon>Babesia</taxon>
    </lineage>
</organism>
<accession>S6B383</accession>
<dbReference type="AlphaFoldDB" id="S6B383"/>
<sequence length="96" mass="10709">MQQDLLLFRCRCSLSTVPSSQVTCLDSAGRNTRKLASTTLGGRCSVGELLALETTTVEVVDPLIFTYYVPIYIKASLINFRKLDNALRFLCGRDEM</sequence>